<dbReference type="AlphaFoldDB" id="A0A369J5W4"/>
<evidence type="ECO:0000313" key="3">
    <source>
        <dbReference type="Proteomes" id="UP000076154"/>
    </source>
</evidence>
<keyword evidence="3" id="KW-1185">Reference proteome</keyword>
<organism evidence="2 3">
    <name type="scientific">Hypsizygus marmoreus</name>
    <name type="common">White beech mushroom</name>
    <name type="synonym">Agaricus marmoreus</name>
    <dbReference type="NCBI Taxonomy" id="39966"/>
    <lineage>
        <taxon>Eukaryota</taxon>
        <taxon>Fungi</taxon>
        <taxon>Dikarya</taxon>
        <taxon>Basidiomycota</taxon>
        <taxon>Agaricomycotina</taxon>
        <taxon>Agaricomycetes</taxon>
        <taxon>Agaricomycetidae</taxon>
        <taxon>Agaricales</taxon>
        <taxon>Tricholomatineae</taxon>
        <taxon>Lyophyllaceae</taxon>
        <taxon>Hypsizygus</taxon>
    </lineage>
</organism>
<evidence type="ECO:0000256" key="1">
    <source>
        <dbReference type="SAM" id="MobiDB-lite"/>
    </source>
</evidence>
<reference evidence="2" key="1">
    <citation type="submission" date="2018-04" db="EMBL/GenBank/DDBJ databases">
        <title>Whole genome sequencing of Hypsizygus marmoreus.</title>
        <authorList>
            <person name="Choi I.-G."/>
            <person name="Min B."/>
            <person name="Kim J.-G."/>
            <person name="Kim S."/>
            <person name="Oh Y.-L."/>
            <person name="Kong W.-S."/>
            <person name="Park H."/>
            <person name="Jeong J."/>
            <person name="Song E.-S."/>
        </authorList>
    </citation>
    <scope>NUCLEOTIDE SEQUENCE [LARGE SCALE GENOMIC DNA]</scope>
    <source>
        <strain evidence="2">51987-8</strain>
    </source>
</reference>
<dbReference type="InParanoid" id="A0A369J5W4"/>
<dbReference type="OrthoDB" id="565731at2759"/>
<dbReference type="EMBL" id="LUEZ02000112">
    <property type="protein sequence ID" value="RDB17449.1"/>
    <property type="molecule type" value="Genomic_DNA"/>
</dbReference>
<protein>
    <submittedName>
        <fullName evidence="2">Uncharacterized protein</fullName>
    </submittedName>
</protein>
<sequence length="334" mass="36811">MASVLARQAAGGLRYARVASLGCTRRAIHITPVVQKRKGKVVIEDLFGESFEEEPVKPTPSLKGKAAGVTQASRIPAASTSTGATVTAQAQAPKRRKLSPEARLAKFNQIRDFVTPRLGRKPAIKVPQVKKSAWIHLLQLAETGEQLTQVADMFPGWKESGHQFDPEFSELFVRRCEEISCPLLALKVYGDFAKYNLALTLPGARQLLHSLHVEHPIETVMTASALYDVYGLPPIAKDLVSCSMLMSACYKHNSKDSLKVANALVPHLEKLLKHTKPIEVSKGPTVNVLQKPVVWMKWALKKVDKALFATTGQRADWLSAWRAKSGHIPEPSKF</sequence>
<dbReference type="Proteomes" id="UP000076154">
    <property type="component" value="Unassembled WGS sequence"/>
</dbReference>
<proteinExistence type="predicted"/>
<name>A0A369J5W4_HYPMA</name>
<accession>A0A369J5W4</accession>
<evidence type="ECO:0000313" key="2">
    <source>
        <dbReference type="EMBL" id="RDB17449.1"/>
    </source>
</evidence>
<comment type="caution">
    <text evidence="2">The sequence shown here is derived from an EMBL/GenBank/DDBJ whole genome shotgun (WGS) entry which is preliminary data.</text>
</comment>
<feature type="compositionally biased region" description="Low complexity" evidence="1">
    <location>
        <begin position="77"/>
        <end position="92"/>
    </location>
</feature>
<gene>
    <name evidence="2" type="ORF">Hypma_001597</name>
</gene>
<feature type="region of interest" description="Disordered" evidence="1">
    <location>
        <begin position="53"/>
        <end position="99"/>
    </location>
</feature>